<comment type="similarity">
    <text evidence="9">Belongs to the acetylglutamate kinase family. ArgB subfamily.</text>
</comment>
<accession>A0ABX0A1M1</accession>
<dbReference type="GO" id="GO:0003991">
    <property type="term" value="F:acetylglutamate kinase activity"/>
    <property type="evidence" value="ECO:0007669"/>
    <property type="project" value="UniProtKB-EC"/>
</dbReference>
<evidence type="ECO:0000256" key="7">
    <source>
        <dbReference type="ARBA" id="ARBA00022840"/>
    </source>
</evidence>
<dbReference type="SUPFAM" id="SSF53633">
    <property type="entry name" value="Carbamate kinase-like"/>
    <property type="match status" value="1"/>
</dbReference>
<feature type="site" description="Transition state stabilizer" evidence="9">
    <location>
        <position position="212"/>
    </location>
</feature>
<evidence type="ECO:0000256" key="5">
    <source>
        <dbReference type="ARBA" id="ARBA00022741"/>
    </source>
</evidence>
<evidence type="ECO:0000256" key="3">
    <source>
        <dbReference type="ARBA" id="ARBA00022605"/>
    </source>
</evidence>
<feature type="site" description="Transition state stabilizer" evidence="9">
    <location>
        <position position="7"/>
    </location>
</feature>
<keyword evidence="9" id="KW-0963">Cytoplasm</keyword>
<keyword evidence="7 9" id="KW-0067">ATP-binding</keyword>
<evidence type="ECO:0000256" key="6">
    <source>
        <dbReference type="ARBA" id="ARBA00022777"/>
    </source>
</evidence>
<dbReference type="PANTHER" id="PTHR23342">
    <property type="entry name" value="N-ACETYLGLUTAMATE SYNTHASE"/>
    <property type="match status" value="1"/>
</dbReference>
<dbReference type="CDD" id="cd04238">
    <property type="entry name" value="AAK_NAGK-like"/>
    <property type="match status" value="1"/>
</dbReference>
<feature type="binding site" evidence="9">
    <location>
        <position position="62"/>
    </location>
    <ligand>
        <name>substrate</name>
    </ligand>
</feature>
<evidence type="ECO:0000256" key="2">
    <source>
        <dbReference type="ARBA" id="ARBA00022571"/>
    </source>
</evidence>
<dbReference type="EMBL" id="JAACYS010000019">
    <property type="protein sequence ID" value="NCU17326.1"/>
    <property type="molecule type" value="Genomic_DNA"/>
</dbReference>
<evidence type="ECO:0000256" key="1">
    <source>
        <dbReference type="ARBA" id="ARBA00004828"/>
    </source>
</evidence>
<evidence type="ECO:0000313" key="11">
    <source>
        <dbReference type="EMBL" id="NCU17326.1"/>
    </source>
</evidence>
<dbReference type="InterPro" id="IPR037528">
    <property type="entry name" value="ArgB"/>
</dbReference>
<feature type="binding site" evidence="9">
    <location>
        <position position="154"/>
    </location>
    <ligand>
        <name>substrate</name>
    </ligand>
</feature>
<feature type="domain" description="Aspartate/glutamate/uridylate kinase" evidence="10">
    <location>
        <begin position="4"/>
        <end position="231"/>
    </location>
</feature>
<keyword evidence="5 9" id="KW-0547">Nucleotide-binding</keyword>
<dbReference type="Pfam" id="PF00696">
    <property type="entry name" value="AA_kinase"/>
    <property type="match status" value="1"/>
</dbReference>
<dbReference type="PANTHER" id="PTHR23342:SF0">
    <property type="entry name" value="N-ACETYLGLUTAMATE SYNTHASE, MITOCHONDRIAL"/>
    <property type="match status" value="1"/>
</dbReference>
<comment type="subcellular location">
    <subcellularLocation>
        <location evidence="9">Cytoplasm</location>
    </subcellularLocation>
</comment>
<evidence type="ECO:0000313" key="12">
    <source>
        <dbReference type="Proteomes" id="UP000743899"/>
    </source>
</evidence>
<dbReference type="RefSeq" id="WP_161920159.1">
    <property type="nucleotide sequence ID" value="NZ_JAACYS010000019.1"/>
</dbReference>
<dbReference type="InterPro" id="IPR036393">
    <property type="entry name" value="AceGlu_kinase-like_sf"/>
</dbReference>
<comment type="caution">
    <text evidence="11">The sequence shown here is derived from an EMBL/GenBank/DDBJ whole genome shotgun (WGS) entry which is preliminary data.</text>
</comment>
<reference evidence="11 12" key="1">
    <citation type="submission" date="2020-01" db="EMBL/GenBank/DDBJ databases">
        <title>A novel Bacillus sp. from Pasinler.</title>
        <authorList>
            <person name="Adiguzel A."/>
            <person name="Ay H."/>
            <person name="Baltaci M.O."/>
        </authorList>
    </citation>
    <scope>NUCLEOTIDE SEQUENCE [LARGE SCALE GENOMIC DNA]</scope>
    <source>
        <strain evidence="11 12">P1</strain>
    </source>
</reference>
<keyword evidence="6 9" id="KW-0418">Kinase</keyword>
<gene>
    <name evidence="9 11" type="primary">argB</name>
    <name evidence="11" type="ORF">GW534_06005</name>
</gene>
<keyword evidence="4 9" id="KW-0808">Transferase</keyword>
<evidence type="ECO:0000256" key="4">
    <source>
        <dbReference type="ARBA" id="ARBA00022679"/>
    </source>
</evidence>
<keyword evidence="2 9" id="KW-0055">Arginine biosynthesis</keyword>
<dbReference type="Gene3D" id="3.40.1160.10">
    <property type="entry name" value="Acetylglutamate kinase-like"/>
    <property type="match status" value="1"/>
</dbReference>
<dbReference type="NCBIfam" id="TIGR00761">
    <property type="entry name" value="argB"/>
    <property type="match status" value="1"/>
</dbReference>
<feature type="binding site" evidence="9">
    <location>
        <begin position="40"/>
        <end position="41"/>
    </location>
    <ligand>
        <name>substrate</name>
    </ligand>
</feature>
<dbReference type="PIRSF" id="PIRSF000728">
    <property type="entry name" value="NAGK"/>
    <property type="match status" value="1"/>
</dbReference>
<evidence type="ECO:0000256" key="8">
    <source>
        <dbReference type="ARBA" id="ARBA00048141"/>
    </source>
</evidence>
<comment type="catalytic activity">
    <reaction evidence="8 9">
        <text>N-acetyl-L-glutamate + ATP = N-acetyl-L-glutamyl 5-phosphate + ADP</text>
        <dbReference type="Rhea" id="RHEA:14629"/>
        <dbReference type="ChEBI" id="CHEBI:30616"/>
        <dbReference type="ChEBI" id="CHEBI:44337"/>
        <dbReference type="ChEBI" id="CHEBI:57936"/>
        <dbReference type="ChEBI" id="CHEBI:456216"/>
        <dbReference type="EC" id="2.7.2.8"/>
    </reaction>
</comment>
<keyword evidence="12" id="KW-1185">Reference proteome</keyword>
<comment type="function">
    <text evidence="9">Catalyzes the ATP-dependent phosphorylation of N-acetyl-L-glutamate.</text>
</comment>
<comment type="pathway">
    <text evidence="1 9">Amino-acid biosynthesis; L-arginine biosynthesis; N(2)-acetyl-L-ornithine from L-glutamate: step 2/4.</text>
</comment>
<proteinExistence type="inferred from homology"/>
<dbReference type="EC" id="2.7.2.8" evidence="9"/>
<keyword evidence="3 9" id="KW-0028">Amino-acid biosynthesis</keyword>
<sequence length="260" mass="27941">MTYLVIKCGGSVLDEIHPSFYKNIVEIQKEGLQPIVVHGGGPMISNLLTKLNVETKFVDGLRVTDEKILDVAEMVLSGSMNKEIVRKLQTAGGKAGGLSGVDGKLLQATALDDKLGFVGKVEKVNVEFLEYLCKWGLIPVISPIAIDDHGQRWNINADLAASAIAKALNATLFLITNVSGVLQNGRVLNHLTPSKITNLIENGTITGGMMPKVTAAIECLEEGIEEVVILNGLEENALLSYVKGVPMGTTITKKEYISSR</sequence>
<dbReference type="HAMAP" id="MF_00082">
    <property type="entry name" value="ArgB"/>
    <property type="match status" value="1"/>
</dbReference>
<organism evidence="11 12">
    <name type="scientific">Pallidibacillus pasinlerensis</name>
    <dbReference type="NCBI Taxonomy" id="2703818"/>
    <lineage>
        <taxon>Bacteria</taxon>
        <taxon>Bacillati</taxon>
        <taxon>Bacillota</taxon>
        <taxon>Bacilli</taxon>
        <taxon>Bacillales</taxon>
        <taxon>Bacillaceae</taxon>
        <taxon>Pallidibacillus</taxon>
    </lineage>
</organism>
<dbReference type="InterPro" id="IPR001048">
    <property type="entry name" value="Asp/Glu/Uridylate_kinase"/>
</dbReference>
<evidence type="ECO:0000256" key="9">
    <source>
        <dbReference type="HAMAP-Rule" id="MF_00082"/>
    </source>
</evidence>
<evidence type="ECO:0000259" key="10">
    <source>
        <dbReference type="Pfam" id="PF00696"/>
    </source>
</evidence>
<dbReference type="InterPro" id="IPR004662">
    <property type="entry name" value="AcgluKinase_fam"/>
</dbReference>
<protein>
    <recommendedName>
        <fullName evidence="9">Acetylglutamate kinase</fullName>
        <ecNumber evidence="9">2.7.2.8</ecNumber>
    </recommendedName>
    <alternativeName>
        <fullName evidence="9">N-acetyl-L-glutamate 5-phosphotransferase</fullName>
    </alternativeName>
    <alternativeName>
        <fullName evidence="9">NAG kinase</fullName>
        <shortName evidence="9">NAGK</shortName>
    </alternativeName>
</protein>
<dbReference type="Proteomes" id="UP000743899">
    <property type="component" value="Unassembled WGS sequence"/>
</dbReference>
<name>A0ABX0A1M1_9BACI</name>